<dbReference type="OrthoDB" id="541883at2759"/>
<name>C1N9W2_MICPC</name>
<evidence type="ECO:0000313" key="3">
    <source>
        <dbReference type="Proteomes" id="UP000001876"/>
    </source>
</evidence>
<protein>
    <submittedName>
        <fullName evidence="2">Predicted protein</fullName>
    </submittedName>
</protein>
<dbReference type="KEGG" id="mpp:MICPUCDRAFT_54663"/>
<evidence type="ECO:0000256" key="1">
    <source>
        <dbReference type="SAM" id="MobiDB-lite"/>
    </source>
</evidence>
<gene>
    <name evidence="2" type="ORF">MICPUCDRAFT_54663</name>
</gene>
<evidence type="ECO:0000313" key="2">
    <source>
        <dbReference type="EMBL" id="EEH51136.1"/>
    </source>
</evidence>
<dbReference type="AlphaFoldDB" id="C1N9W2"/>
<feature type="region of interest" description="Disordered" evidence="1">
    <location>
        <begin position="80"/>
        <end position="119"/>
    </location>
</feature>
<keyword evidence="3" id="KW-1185">Reference proteome</keyword>
<reference evidence="2 3" key="1">
    <citation type="journal article" date="2009" name="Science">
        <title>Green evolution and dynamic adaptations revealed by genomes of the marine picoeukaryotes Micromonas.</title>
        <authorList>
            <person name="Worden A.Z."/>
            <person name="Lee J.H."/>
            <person name="Mock T."/>
            <person name="Rouze P."/>
            <person name="Simmons M.P."/>
            <person name="Aerts A.L."/>
            <person name="Allen A.E."/>
            <person name="Cuvelier M.L."/>
            <person name="Derelle E."/>
            <person name="Everett M.V."/>
            <person name="Foulon E."/>
            <person name="Grimwood J."/>
            <person name="Gundlach H."/>
            <person name="Henrissat B."/>
            <person name="Napoli C."/>
            <person name="McDonald S.M."/>
            <person name="Parker M.S."/>
            <person name="Rombauts S."/>
            <person name="Salamov A."/>
            <person name="Von Dassow P."/>
            <person name="Badger J.H."/>
            <person name="Coutinho P.M."/>
            <person name="Demir E."/>
            <person name="Dubchak I."/>
            <person name="Gentemann C."/>
            <person name="Eikrem W."/>
            <person name="Gready J.E."/>
            <person name="John U."/>
            <person name="Lanier W."/>
            <person name="Lindquist E.A."/>
            <person name="Lucas S."/>
            <person name="Mayer K.F."/>
            <person name="Moreau H."/>
            <person name="Not F."/>
            <person name="Otillar R."/>
            <person name="Panaud O."/>
            <person name="Pangilinan J."/>
            <person name="Paulsen I."/>
            <person name="Piegu B."/>
            <person name="Poliakov A."/>
            <person name="Robbens S."/>
            <person name="Schmutz J."/>
            <person name="Toulza E."/>
            <person name="Wyss T."/>
            <person name="Zelensky A."/>
            <person name="Zhou K."/>
            <person name="Armbrust E.V."/>
            <person name="Bhattacharya D."/>
            <person name="Goodenough U.W."/>
            <person name="Van de Peer Y."/>
            <person name="Grigoriev I.V."/>
        </authorList>
    </citation>
    <scope>NUCLEOTIDE SEQUENCE [LARGE SCALE GENOMIC DNA]</scope>
    <source>
        <strain evidence="2 3">CCMP1545</strain>
    </source>
</reference>
<organism evidence="3">
    <name type="scientific">Micromonas pusilla (strain CCMP1545)</name>
    <name type="common">Picoplanktonic green alga</name>
    <dbReference type="NCBI Taxonomy" id="564608"/>
    <lineage>
        <taxon>Eukaryota</taxon>
        <taxon>Viridiplantae</taxon>
        <taxon>Chlorophyta</taxon>
        <taxon>Mamiellophyceae</taxon>
        <taxon>Mamiellales</taxon>
        <taxon>Mamiellaceae</taxon>
        <taxon>Micromonas</taxon>
    </lineage>
</organism>
<sequence length="136" mass="14974">MPFNSDSDAFQLHPDRRRSSGWRKATILADCVVHLCAPRGHPAAVNGAQLIDDEYLRDIGATDEDLIEYRCDPAVEPPRLLAPGAEEGGHGASHLTLVPIRPRRRGERRSLRTLPSSLSADPSVSIPVLDAFQLRF</sequence>
<dbReference type="RefSeq" id="XP_003064802.1">
    <property type="nucleotide sequence ID" value="XM_003064756.1"/>
</dbReference>
<accession>C1N9W2</accession>
<dbReference type="GeneID" id="9690243"/>
<dbReference type="Proteomes" id="UP000001876">
    <property type="component" value="Unassembled WGS sequence"/>
</dbReference>
<dbReference type="EMBL" id="GG663752">
    <property type="protein sequence ID" value="EEH51136.1"/>
    <property type="molecule type" value="Genomic_DNA"/>
</dbReference>
<proteinExistence type="predicted"/>